<keyword evidence="8" id="KW-1185">Reference proteome</keyword>
<dbReference type="STRING" id="947013.SAMN04488109_0548"/>
<reference evidence="7 8" key="1">
    <citation type="submission" date="2016-11" db="EMBL/GenBank/DDBJ databases">
        <authorList>
            <person name="Jaros S."/>
            <person name="Januszkiewicz K."/>
            <person name="Wedrychowicz H."/>
        </authorList>
    </citation>
    <scope>NUCLEOTIDE SEQUENCE [LARGE SCALE GENOMIC DNA]</scope>
    <source>
        <strain evidence="7 8">DSM 24574</strain>
    </source>
</reference>
<dbReference type="EMBL" id="FQWQ01000001">
    <property type="protein sequence ID" value="SHG50118.1"/>
    <property type="molecule type" value="Genomic_DNA"/>
</dbReference>
<evidence type="ECO:0000313" key="7">
    <source>
        <dbReference type="EMBL" id="SHG50118.1"/>
    </source>
</evidence>
<feature type="transmembrane region" description="Helical" evidence="6">
    <location>
        <begin position="117"/>
        <end position="135"/>
    </location>
</feature>
<feature type="transmembrane region" description="Helical" evidence="6">
    <location>
        <begin position="389"/>
        <end position="409"/>
    </location>
</feature>
<feature type="transmembrane region" description="Helical" evidence="6">
    <location>
        <begin position="306"/>
        <end position="325"/>
    </location>
</feature>
<dbReference type="PANTHER" id="PTHR19432:SF35">
    <property type="entry name" value="SOLUTE CARRIER FAMILY 45 MEMBER 3 ISOFORM X1"/>
    <property type="match status" value="1"/>
</dbReference>
<dbReference type="Pfam" id="PF07690">
    <property type="entry name" value="MFS_1"/>
    <property type="match status" value="1"/>
</dbReference>
<keyword evidence="3 6" id="KW-0812">Transmembrane</keyword>
<proteinExistence type="predicted"/>
<protein>
    <submittedName>
        <fullName evidence="7">Maltose/moltooligosaccharide transporter</fullName>
    </submittedName>
</protein>
<dbReference type="InterPro" id="IPR036259">
    <property type="entry name" value="MFS_trans_sf"/>
</dbReference>
<name>A0A1M5KBL0_9BACT</name>
<feature type="transmembrane region" description="Helical" evidence="6">
    <location>
        <begin position="19"/>
        <end position="36"/>
    </location>
</feature>
<feature type="transmembrane region" description="Helical" evidence="6">
    <location>
        <begin position="421"/>
        <end position="442"/>
    </location>
</feature>
<gene>
    <name evidence="7" type="ORF">SAMN04488109_0548</name>
</gene>
<evidence type="ECO:0000256" key="1">
    <source>
        <dbReference type="ARBA" id="ARBA00004141"/>
    </source>
</evidence>
<dbReference type="GO" id="GO:0022857">
    <property type="term" value="F:transmembrane transporter activity"/>
    <property type="evidence" value="ECO:0007669"/>
    <property type="project" value="InterPro"/>
</dbReference>
<evidence type="ECO:0000256" key="3">
    <source>
        <dbReference type="ARBA" id="ARBA00022692"/>
    </source>
</evidence>
<evidence type="ECO:0000313" key="8">
    <source>
        <dbReference type="Proteomes" id="UP000184212"/>
    </source>
</evidence>
<feature type="transmembrane region" description="Helical" evidence="6">
    <location>
        <begin position="56"/>
        <end position="76"/>
    </location>
</feature>
<keyword evidence="4 6" id="KW-1133">Transmembrane helix</keyword>
<comment type="subcellular location">
    <subcellularLocation>
        <location evidence="1">Membrane</location>
        <topology evidence="1">Multi-pass membrane protein</topology>
    </subcellularLocation>
</comment>
<dbReference type="SUPFAM" id="SSF103473">
    <property type="entry name" value="MFS general substrate transporter"/>
    <property type="match status" value="1"/>
</dbReference>
<evidence type="ECO:0000256" key="5">
    <source>
        <dbReference type="ARBA" id="ARBA00023136"/>
    </source>
</evidence>
<evidence type="ECO:0000256" key="6">
    <source>
        <dbReference type="SAM" id="Phobius"/>
    </source>
</evidence>
<keyword evidence="5 6" id="KW-0472">Membrane</keyword>
<dbReference type="Gene3D" id="1.20.1250.20">
    <property type="entry name" value="MFS general substrate transporter like domains"/>
    <property type="match status" value="1"/>
</dbReference>
<dbReference type="AlphaFoldDB" id="A0A1M5KBL0"/>
<evidence type="ECO:0000256" key="4">
    <source>
        <dbReference type="ARBA" id="ARBA00022989"/>
    </source>
</evidence>
<dbReference type="RefSeq" id="WP_245804025.1">
    <property type="nucleotide sequence ID" value="NZ_FQWQ01000001.1"/>
</dbReference>
<dbReference type="PANTHER" id="PTHR19432">
    <property type="entry name" value="SUGAR TRANSPORTER"/>
    <property type="match status" value="1"/>
</dbReference>
<dbReference type="GO" id="GO:0016020">
    <property type="term" value="C:membrane"/>
    <property type="evidence" value="ECO:0007669"/>
    <property type="project" value="UniProtKB-SubCell"/>
</dbReference>
<keyword evidence="2" id="KW-0813">Transport</keyword>
<feature type="transmembrane region" description="Helical" evidence="6">
    <location>
        <begin position="332"/>
        <end position="350"/>
    </location>
</feature>
<feature type="transmembrane region" description="Helical" evidence="6">
    <location>
        <begin position="88"/>
        <end position="111"/>
    </location>
</feature>
<evidence type="ECO:0000256" key="2">
    <source>
        <dbReference type="ARBA" id="ARBA00022448"/>
    </source>
</evidence>
<dbReference type="InterPro" id="IPR011701">
    <property type="entry name" value="MFS"/>
</dbReference>
<feature type="transmembrane region" description="Helical" evidence="6">
    <location>
        <begin position="261"/>
        <end position="286"/>
    </location>
</feature>
<feature type="transmembrane region" description="Helical" evidence="6">
    <location>
        <begin position="155"/>
        <end position="176"/>
    </location>
</feature>
<dbReference type="Proteomes" id="UP000184212">
    <property type="component" value="Unassembled WGS sequence"/>
</dbReference>
<organism evidence="7 8">
    <name type="scientific">Chryseolinea serpens</name>
    <dbReference type="NCBI Taxonomy" id="947013"/>
    <lineage>
        <taxon>Bacteria</taxon>
        <taxon>Pseudomonadati</taxon>
        <taxon>Bacteroidota</taxon>
        <taxon>Cytophagia</taxon>
        <taxon>Cytophagales</taxon>
        <taxon>Fulvivirgaceae</taxon>
        <taxon>Chryseolinea</taxon>
    </lineage>
</organism>
<sequence>MQTATATLTEKPRLTRAQIWNMSFGFFGIQFGFALQNGNASRILGIFGAEVEHLSWFWLAAPLTGMIIQPIIGHYSDHTWTRLGRRRPYFLVGALLASCALIFMPNANWLVSLLPPLYVGAGILMIMDASFNVAMEPFRALVADLLPSDQRTLGFSVQTCLIGLGAVIGSWLPYVFAEFFHVTKTASAPGEVPFNLTLSFYVGAAVFLIAILWTVITTKEYPSDDHTKYYENKTGHKGLSQIISDFADMPKTMRQLGLVQFFSWSALFSMWVFTTSAVSTHVYGLAGGDNTSPASQDAGNWVSGLFGIYNGVSALYALVLPYVAFKLGRKTAYALSLCAGGIGLISIYFVSDPVMLIFPMIGVGIAWASILAMPYAILAGALPSHKMGIYMGVFNFFITCPQIVTSLAGGPLVKYVYHSQAIYSIVMAGVFLFIAAFCVRFVDDRDDVIQSA</sequence>
<accession>A0A1M5KBL0</accession>
<feature type="transmembrane region" description="Helical" evidence="6">
    <location>
        <begin position="196"/>
        <end position="216"/>
    </location>
</feature>
<feature type="transmembrane region" description="Helical" evidence="6">
    <location>
        <begin position="356"/>
        <end position="377"/>
    </location>
</feature>